<dbReference type="Gene3D" id="6.20.20.10">
    <property type="match status" value="1"/>
</dbReference>
<evidence type="ECO:0008006" key="4">
    <source>
        <dbReference type="Google" id="ProtNLM"/>
    </source>
</evidence>
<dbReference type="OrthoDB" id="7307073at2"/>
<organism evidence="2 3">
    <name type="scientific">Muricoccus nepalensis</name>
    <dbReference type="NCBI Taxonomy" id="1854500"/>
    <lineage>
        <taxon>Bacteria</taxon>
        <taxon>Pseudomonadati</taxon>
        <taxon>Pseudomonadota</taxon>
        <taxon>Alphaproteobacteria</taxon>
        <taxon>Acetobacterales</taxon>
        <taxon>Roseomonadaceae</taxon>
        <taxon>Muricoccus</taxon>
    </lineage>
</organism>
<evidence type="ECO:0000313" key="2">
    <source>
        <dbReference type="EMBL" id="TPG59094.1"/>
    </source>
</evidence>
<dbReference type="Proteomes" id="UP000317078">
    <property type="component" value="Unassembled WGS sequence"/>
</dbReference>
<dbReference type="RefSeq" id="WP_140882080.1">
    <property type="nucleotide sequence ID" value="NZ_RCZP01000004.1"/>
</dbReference>
<feature type="region of interest" description="Disordered" evidence="1">
    <location>
        <begin position="1"/>
        <end position="25"/>
    </location>
</feature>
<dbReference type="InterPro" id="IPR036410">
    <property type="entry name" value="HSP_DnaJ_Cys-rich_dom_sf"/>
</dbReference>
<proteinExistence type="predicted"/>
<reference evidence="2 3" key="1">
    <citation type="journal article" date="2019" name="Environ. Microbiol.">
        <title>Species interactions and distinct microbial communities in high Arctic permafrost affected cryosols are associated with the CH4 and CO2 gas fluxes.</title>
        <authorList>
            <person name="Altshuler I."/>
            <person name="Hamel J."/>
            <person name="Turney S."/>
            <person name="Magnuson E."/>
            <person name="Levesque R."/>
            <person name="Greer C."/>
            <person name="Whyte L.G."/>
        </authorList>
    </citation>
    <scope>NUCLEOTIDE SEQUENCE [LARGE SCALE GENOMIC DNA]</scope>
    <source>
        <strain evidence="2 3">S9.3B</strain>
    </source>
</reference>
<sequence>MAEPGGSKRIMRPGDEAPAGTPGTDEVVCPECEGAGELIGKPCIACNGTGMVNRRPENRESA</sequence>
<comment type="caution">
    <text evidence="2">The sequence shown here is derived from an EMBL/GenBank/DDBJ whole genome shotgun (WGS) entry which is preliminary data.</text>
</comment>
<gene>
    <name evidence="2" type="ORF">EAH89_07005</name>
</gene>
<accession>A0A502GB78</accession>
<dbReference type="SUPFAM" id="SSF57938">
    <property type="entry name" value="DnaJ/Hsp40 cysteine-rich domain"/>
    <property type="match status" value="1"/>
</dbReference>
<dbReference type="EMBL" id="RCZP01000004">
    <property type="protein sequence ID" value="TPG59094.1"/>
    <property type="molecule type" value="Genomic_DNA"/>
</dbReference>
<protein>
    <recommendedName>
        <fullName evidence="4">Molecular chaperone DnaJ</fullName>
    </recommendedName>
</protein>
<evidence type="ECO:0000313" key="3">
    <source>
        <dbReference type="Proteomes" id="UP000317078"/>
    </source>
</evidence>
<evidence type="ECO:0000256" key="1">
    <source>
        <dbReference type="SAM" id="MobiDB-lite"/>
    </source>
</evidence>
<dbReference type="AlphaFoldDB" id="A0A502GB78"/>
<keyword evidence="3" id="KW-1185">Reference proteome</keyword>
<name>A0A502GB78_9PROT</name>